<keyword evidence="2" id="KW-1185">Reference proteome</keyword>
<protein>
    <submittedName>
        <fullName evidence="1">Uncharacterized protein</fullName>
    </submittedName>
</protein>
<evidence type="ECO:0000313" key="1">
    <source>
        <dbReference type="EMBL" id="KAL2046917.1"/>
    </source>
</evidence>
<dbReference type="EMBL" id="JBEFKJ010000003">
    <property type="protein sequence ID" value="KAL2046917.1"/>
    <property type="molecule type" value="Genomic_DNA"/>
</dbReference>
<reference evidence="1 2" key="1">
    <citation type="submission" date="2024-09" db="EMBL/GenBank/DDBJ databases">
        <title>Rethinking Asexuality: The Enigmatic Case of Functional Sexual Genes in Lepraria (Stereocaulaceae).</title>
        <authorList>
            <person name="Doellman M."/>
            <person name="Sun Y."/>
            <person name="Barcenas-Pena A."/>
            <person name="Lumbsch H.T."/>
            <person name="Grewe F."/>
        </authorList>
    </citation>
    <scope>NUCLEOTIDE SEQUENCE [LARGE SCALE GENOMIC DNA]</scope>
    <source>
        <strain evidence="1 2">Mercado 3170</strain>
    </source>
</reference>
<accession>A0ABR4AME2</accession>
<name>A0ABR4AME2_9LECA</name>
<proteinExistence type="predicted"/>
<gene>
    <name evidence="1" type="ORF">N7G274_000935</name>
</gene>
<evidence type="ECO:0000313" key="2">
    <source>
        <dbReference type="Proteomes" id="UP001590950"/>
    </source>
</evidence>
<sequence length="203" mass="21451">MFVGLSATIRNLARISMILPLTMPFALLFLLFHFQLFFRTTSSAATRAPTPRFLNITSISANAQKESVIECWQLAAPFIASAAAGTAGALFAQLGKAGATSFGLLPAEFDGGLHNAPVVQYVAFIAGEAILSLPNSTQTATIKGGRNGLILAADTKNVSTFGHRTVYPSKKDTVAIQIPTAGNEIPLHKVLYAGACKGDEQVR</sequence>
<dbReference type="Proteomes" id="UP001590950">
    <property type="component" value="Unassembled WGS sequence"/>
</dbReference>
<comment type="caution">
    <text evidence="1">The sequence shown here is derived from an EMBL/GenBank/DDBJ whole genome shotgun (WGS) entry which is preliminary data.</text>
</comment>
<organism evidence="1 2">
    <name type="scientific">Stereocaulon virgatum</name>
    <dbReference type="NCBI Taxonomy" id="373712"/>
    <lineage>
        <taxon>Eukaryota</taxon>
        <taxon>Fungi</taxon>
        <taxon>Dikarya</taxon>
        <taxon>Ascomycota</taxon>
        <taxon>Pezizomycotina</taxon>
        <taxon>Lecanoromycetes</taxon>
        <taxon>OSLEUM clade</taxon>
        <taxon>Lecanoromycetidae</taxon>
        <taxon>Lecanorales</taxon>
        <taxon>Lecanorineae</taxon>
        <taxon>Stereocaulaceae</taxon>
        <taxon>Stereocaulon</taxon>
    </lineage>
</organism>